<evidence type="ECO:0000256" key="1">
    <source>
        <dbReference type="SAM" id="MobiDB-lite"/>
    </source>
</evidence>
<comment type="caution">
    <text evidence="2">The sequence shown here is derived from an EMBL/GenBank/DDBJ whole genome shotgun (WGS) entry which is preliminary data.</text>
</comment>
<name>A0ABP6NBV4_9ACTN</name>
<protein>
    <recommendedName>
        <fullName evidence="4">Cytotoxic translational repressor of toxin-antitoxin stability system</fullName>
    </recommendedName>
</protein>
<organism evidence="2 3">
    <name type="scientific">Planomonospora alba</name>
    <dbReference type="NCBI Taxonomy" id="161354"/>
    <lineage>
        <taxon>Bacteria</taxon>
        <taxon>Bacillati</taxon>
        <taxon>Actinomycetota</taxon>
        <taxon>Actinomycetes</taxon>
        <taxon>Streptosporangiales</taxon>
        <taxon>Streptosporangiaceae</taxon>
        <taxon>Planomonospora</taxon>
    </lineage>
</organism>
<gene>
    <name evidence="2" type="ORF">GCM10010466_35050</name>
</gene>
<feature type="region of interest" description="Disordered" evidence="1">
    <location>
        <begin position="33"/>
        <end position="61"/>
    </location>
</feature>
<evidence type="ECO:0008006" key="4">
    <source>
        <dbReference type="Google" id="ProtNLM"/>
    </source>
</evidence>
<evidence type="ECO:0000313" key="3">
    <source>
        <dbReference type="Proteomes" id="UP001500320"/>
    </source>
</evidence>
<evidence type="ECO:0000313" key="2">
    <source>
        <dbReference type="EMBL" id="GAA3140993.1"/>
    </source>
</evidence>
<keyword evidence="3" id="KW-1185">Reference proteome</keyword>
<accession>A0ABP6NBV4</accession>
<reference evidence="3" key="1">
    <citation type="journal article" date="2019" name="Int. J. Syst. Evol. Microbiol.">
        <title>The Global Catalogue of Microorganisms (GCM) 10K type strain sequencing project: providing services to taxonomists for standard genome sequencing and annotation.</title>
        <authorList>
            <consortium name="The Broad Institute Genomics Platform"/>
            <consortium name="The Broad Institute Genome Sequencing Center for Infectious Disease"/>
            <person name="Wu L."/>
            <person name="Ma J."/>
        </authorList>
    </citation>
    <scope>NUCLEOTIDE SEQUENCE [LARGE SCALE GENOMIC DNA]</scope>
    <source>
        <strain evidence="3">JCM 9373</strain>
    </source>
</reference>
<dbReference type="Proteomes" id="UP001500320">
    <property type="component" value="Unassembled WGS sequence"/>
</dbReference>
<proteinExistence type="predicted"/>
<sequence>MLMRTDQLEQDGWKHLARHVPGDLRRAFEAIRANPRSATDPARHHRSKGSLGKAPSEGEQVERWQYEVTGGGRIRHLIDDPNRAAWITHAGTGHPGATD</sequence>
<dbReference type="EMBL" id="BAAAUT010000026">
    <property type="protein sequence ID" value="GAA3140993.1"/>
    <property type="molecule type" value="Genomic_DNA"/>
</dbReference>